<protein>
    <submittedName>
        <fullName evidence="2">Uncharacterized protein</fullName>
    </submittedName>
</protein>
<evidence type="ECO:0000313" key="3">
    <source>
        <dbReference type="Proteomes" id="UP000254821"/>
    </source>
</evidence>
<reference evidence="2 3" key="1">
    <citation type="submission" date="2018-06" db="EMBL/GenBank/DDBJ databases">
        <authorList>
            <consortium name="Pathogen Informatics"/>
            <person name="Doyle S."/>
        </authorList>
    </citation>
    <scope>NUCLEOTIDE SEQUENCE [LARGE SCALE GENOMIC DNA]</scope>
    <source>
        <strain evidence="2 3">NCTC8105</strain>
    </source>
</reference>
<sequence>MNPYGYVSNPLKYIDPKGLCKTDGGNKNPHGTYRPDRPLPRDKNGNPIPDVDAPHTQLGTKSGRKGAYTQAREWGRDENGNLIPKRGIDFTDHGRPNEHPNPHQHDYIPNPTGGTPQHGPAKPLEIP</sequence>
<name>A0A377PDS8_HAFAL</name>
<gene>
    <name evidence="2" type="ORF">NCTC8105_00984</name>
</gene>
<dbReference type="Proteomes" id="UP000254821">
    <property type="component" value="Unassembled WGS sequence"/>
</dbReference>
<accession>A0A377PDS8</accession>
<feature type="compositionally biased region" description="Basic and acidic residues" evidence="1">
    <location>
        <begin position="33"/>
        <end position="44"/>
    </location>
</feature>
<organism evidence="2 3">
    <name type="scientific">Hafnia alvei</name>
    <dbReference type="NCBI Taxonomy" id="569"/>
    <lineage>
        <taxon>Bacteria</taxon>
        <taxon>Pseudomonadati</taxon>
        <taxon>Pseudomonadota</taxon>
        <taxon>Gammaproteobacteria</taxon>
        <taxon>Enterobacterales</taxon>
        <taxon>Hafniaceae</taxon>
        <taxon>Hafnia</taxon>
    </lineage>
</organism>
<evidence type="ECO:0000313" key="2">
    <source>
        <dbReference type="EMBL" id="STQ78928.1"/>
    </source>
</evidence>
<feature type="compositionally biased region" description="Basic and acidic residues" evidence="1">
    <location>
        <begin position="86"/>
        <end position="106"/>
    </location>
</feature>
<dbReference type="AlphaFoldDB" id="A0A377PDS8"/>
<proteinExistence type="predicted"/>
<dbReference type="EMBL" id="UGHP01000001">
    <property type="protein sequence ID" value="STQ78928.1"/>
    <property type="molecule type" value="Genomic_DNA"/>
</dbReference>
<feature type="region of interest" description="Disordered" evidence="1">
    <location>
        <begin position="1"/>
        <end position="127"/>
    </location>
</feature>
<evidence type="ECO:0000256" key="1">
    <source>
        <dbReference type="SAM" id="MobiDB-lite"/>
    </source>
</evidence>